<reference evidence="3" key="1">
    <citation type="journal article" date="2021" name="Nat. Commun.">
        <title>Genetic determinants of endophytism in the Arabidopsis root mycobiome.</title>
        <authorList>
            <person name="Mesny F."/>
            <person name="Miyauchi S."/>
            <person name="Thiergart T."/>
            <person name="Pickel B."/>
            <person name="Atanasova L."/>
            <person name="Karlsson M."/>
            <person name="Huettel B."/>
            <person name="Barry K.W."/>
            <person name="Haridas S."/>
            <person name="Chen C."/>
            <person name="Bauer D."/>
            <person name="Andreopoulos W."/>
            <person name="Pangilinan J."/>
            <person name="LaButti K."/>
            <person name="Riley R."/>
            <person name="Lipzen A."/>
            <person name="Clum A."/>
            <person name="Drula E."/>
            <person name="Henrissat B."/>
            <person name="Kohler A."/>
            <person name="Grigoriev I.V."/>
            <person name="Martin F.M."/>
            <person name="Hacquard S."/>
        </authorList>
    </citation>
    <scope>NUCLEOTIDE SEQUENCE</scope>
    <source>
        <strain evidence="3">MPI-CAGE-CH-0235</strain>
    </source>
</reference>
<keyword evidence="4" id="KW-1185">Reference proteome</keyword>
<evidence type="ECO:0000313" key="3">
    <source>
        <dbReference type="EMBL" id="KAH7323237.1"/>
    </source>
</evidence>
<feature type="signal peptide" evidence="1">
    <location>
        <begin position="1"/>
        <end position="16"/>
    </location>
</feature>
<sequence>MKCFMLAASLVALAAAGPCNNNCGRAVAGTARANPPFAARSSSCAQFAQYYKTTTTVTPPAVTKTVPIYQRRDASNTADHDIQERANPIITRDIPPYASSCPNVEAYWNACQCFSGISATVVTVVAPTPTVTVPAGTCTQGIQFAIYAVDKDPVRKRNLANAVYRGPYSVDLRLQFSGRRPSVSGVTPTIGSIIQWVDNYHLPVHLYGVQGPPGSTMGYGIVDHRGYLVPSMAGDYTIYLDTADNAFYAWVGNNAQSSWNLQNAVISRFWPPDAGKSYSYTIHVNRRQVNRPIAIRFLWLNYGLAGAFSARIVDPRGTVILGQNSVKNRQIIASCSGSSPLVPGWGPWGDEQ</sequence>
<dbReference type="InterPro" id="IPR018871">
    <property type="entry name" value="GLEYA_adhesin_domain"/>
</dbReference>
<proteinExistence type="predicted"/>
<gene>
    <name evidence="3" type="ORF">B0I35DRAFT_459343</name>
</gene>
<dbReference type="InterPro" id="IPR037524">
    <property type="entry name" value="PA14/GLEYA"/>
</dbReference>
<dbReference type="AlphaFoldDB" id="A0A8K0WTF3"/>
<dbReference type="Gene3D" id="2.60.120.1560">
    <property type="match status" value="1"/>
</dbReference>
<feature type="chain" id="PRO_5035442691" description="PA14 domain-containing protein" evidence="1">
    <location>
        <begin position="17"/>
        <end position="352"/>
    </location>
</feature>
<dbReference type="Proteomes" id="UP000813444">
    <property type="component" value="Unassembled WGS sequence"/>
</dbReference>
<dbReference type="PROSITE" id="PS51820">
    <property type="entry name" value="PA14"/>
    <property type="match status" value="1"/>
</dbReference>
<accession>A0A8K0WTF3</accession>
<evidence type="ECO:0000256" key="1">
    <source>
        <dbReference type="SAM" id="SignalP"/>
    </source>
</evidence>
<name>A0A8K0WTF3_9HYPO</name>
<dbReference type="OrthoDB" id="5145230at2759"/>
<organism evidence="3 4">
    <name type="scientific">Stachybotrys elegans</name>
    <dbReference type="NCBI Taxonomy" id="80388"/>
    <lineage>
        <taxon>Eukaryota</taxon>
        <taxon>Fungi</taxon>
        <taxon>Dikarya</taxon>
        <taxon>Ascomycota</taxon>
        <taxon>Pezizomycotina</taxon>
        <taxon>Sordariomycetes</taxon>
        <taxon>Hypocreomycetidae</taxon>
        <taxon>Hypocreales</taxon>
        <taxon>Stachybotryaceae</taxon>
        <taxon>Stachybotrys</taxon>
    </lineage>
</organism>
<evidence type="ECO:0000259" key="2">
    <source>
        <dbReference type="PROSITE" id="PS51820"/>
    </source>
</evidence>
<protein>
    <recommendedName>
        <fullName evidence="2">PA14 domain-containing protein</fullName>
    </recommendedName>
</protein>
<dbReference type="EMBL" id="JAGPNK010000004">
    <property type="protein sequence ID" value="KAH7323237.1"/>
    <property type="molecule type" value="Genomic_DNA"/>
</dbReference>
<keyword evidence="1" id="KW-0732">Signal</keyword>
<comment type="caution">
    <text evidence="3">The sequence shown here is derived from an EMBL/GenBank/DDBJ whole genome shotgun (WGS) entry which is preliminary data.</text>
</comment>
<dbReference type="Pfam" id="PF10528">
    <property type="entry name" value="GLEYA"/>
    <property type="match status" value="1"/>
</dbReference>
<feature type="domain" description="PA14" evidence="2">
    <location>
        <begin position="154"/>
        <end position="326"/>
    </location>
</feature>
<evidence type="ECO:0000313" key="4">
    <source>
        <dbReference type="Proteomes" id="UP000813444"/>
    </source>
</evidence>